<accession>A0A261GCL5</accession>
<organism evidence="2 4">
    <name type="scientific">Bifidobacterium eulemuris</name>
    <dbReference type="NCBI Taxonomy" id="1765219"/>
    <lineage>
        <taxon>Bacteria</taxon>
        <taxon>Bacillati</taxon>
        <taxon>Actinomycetota</taxon>
        <taxon>Actinomycetes</taxon>
        <taxon>Bifidobacteriales</taxon>
        <taxon>Bifidobacteriaceae</taxon>
        <taxon>Bifidobacterium</taxon>
    </lineage>
</organism>
<dbReference type="KEGG" id="beu:BE0216_01730"/>
<keyword evidence="5" id="KW-1185">Reference proteome</keyword>
<reference evidence="2 4" key="1">
    <citation type="journal article" date="2017" name="BMC Genomics">
        <title>Comparative genomic and phylogenomic analyses of the Bifidobacteriaceae family.</title>
        <authorList>
            <person name="Lugli G.A."/>
            <person name="Milani C."/>
            <person name="Turroni F."/>
            <person name="Duranti S."/>
            <person name="Mancabelli L."/>
            <person name="Mangifesta M."/>
            <person name="Ferrario C."/>
            <person name="Modesto M."/>
            <person name="Mattarelli P."/>
            <person name="Jiri K."/>
            <person name="van Sinderen D."/>
            <person name="Ventura M."/>
        </authorList>
    </citation>
    <scope>NUCLEOTIDE SEQUENCE [LARGE SCALE GENOMIC DNA]</scope>
    <source>
        <strain evidence="2 4">DSM 100216</strain>
    </source>
</reference>
<evidence type="ECO:0000313" key="4">
    <source>
        <dbReference type="Proteomes" id="UP000216057"/>
    </source>
</evidence>
<reference evidence="3 5" key="2">
    <citation type="submission" date="2020-10" db="EMBL/GenBank/DDBJ databases">
        <title>Genome sequencing of Bifidobacterium eulemuris_DSMZ_100216.</title>
        <authorList>
            <person name="Kim J."/>
        </authorList>
    </citation>
    <scope>NUCLEOTIDE SEQUENCE [LARGE SCALE GENOMIC DNA]</scope>
    <source>
        <strain evidence="3 5">DSM 100216</strain>
    </source>
</reference>
<evidence type="ECO:0000256" key="1">
    <source>
        <dbReference type="SAM" id="Phobius"/>
    </source>
</evidence>
<name>A0A261GCL5_9BIFI</name>
<dbReference type="EMBL" id="CP062938">
    <property type="protein sequence ID" value="QOL31319.1"/>
    <property type="molecule type" value="Genomic_DNA"/>
</dbReference>
<evidence type="ECO:0000313" key="3">
    <source>
        <dbReference type="EMBL" id="QOL31319.1"/>
    </source>
</evidence>
<feature type="transmembrane region" description="Helical" evidence="1">
    <location>
        <begin position="12"/>
        <end position="31"/>
    </location>
</feature>
<dbReference type="EMBL" id="MWWZ01000004">
    <property type="protein sequence ID" value="OZG69168.1"/>
    <property type="molecule type" value="Genomic_DNA"/>
</dbReference>
<dbReference type="Proteomes" id="UP000216057">
    <property type="component" value="Unassembled WGS sequence"/>
</dbReference>
<evidence type="ECO:0000313" key="5">
    <source>
        <dbReference type="Proteomes" id="UP000593943"/>
    </source>
</evidence>
<dbReference type="Proteomes" id="UP000593943">
    <property type="component" value="Chromosome"/>
</dbReference>
<dbReference type="AlphaFoldDB" id="A0A261GCL5"/>
<protein>
    <submittedName>
        <fullName evidence="2">ABC transporter substrate-binding protein</fullName>
    </submittedName>
    <submittedName>
        <fullName evidence="3">Extracellular solute-binding protein</fullName>
    </submittedName>
</protein>
<keyword evidence="1" id="KW-0812">Transmembrane</keyword>
<keyword evidence="1" id="KW-1133">Transmembrane helix</keyword>
<dbReference type="OrthoDB" id="3230321at2"/>
<keyword evidence="1" id="KW-0472">Membrane</keyword>
<proteinExistence type="predicted"/>
<gene>
    <name evidence="3" type="ORF">BE0216_01730</name>
    <name evidence="2" type="ORF">BEUL_0574</name>
</gene>
<dbReference type="SUPFAM" id="SSF53850">
    <property type="entry name" value="Periplasmic binding protein-like II"/>
    <property type="match status" value="1"/>
</dbReference>
<dbReference type="Gene3D" id="3.40.190.10">
    <property type="entry name" value="Periplasmic binding protein-like II"/>
    <property type="match status" value="4"/>
</dbReference>
<sequence length="585" mass="64157">MAKTLTGRGVRVLLCIICSLAVIANGIGWWLQQATRDAAPLVVVYAHEKGQQSAAGSHWARLVSSACDCDIVWRDVTPDSTESRAVYGLASYQGNPELDGLSVPDVFVSFSQVTGPDTIARGYADDYLDFHRYLDRMPNVTRYFAEVPQAFVAAQRGDRSIRSIPGDSGEDYDGSMAHMFINRAWLERLGLDVPTTWDQLTDVLRAFRDGDPNGNGEADEIPFAIRPTENNDPGGTETFEPDGWQLLLNSTGTPTQLNEQAGQNLFAGMDSSVKDISASNAVRRVGDYLADLASEGLVPSESFARSYALKQANEAMREAMQSDGGGVPSDSGGAGSSTLVGSTFVGTTFAEYESQLSAPIPLVGVAFAFDASAFEPNEDQYESISIPAERDGVQPTWDRSGRVRFNLNGVSVRANTRHRDDALRVVDALFDESVSLAQFYGEEAVDITHEDGRTMVSVQGDGTYPLGYGRAFVGWIRPGTIIVGDKPRERYVAADKPYREIYRRMGADGVFPMGMYLPATSGTGIGSVTDQWLAEQVCNASVPYDRDKAWNAYVRAQSEDSARAGQRREWQREYDRYMERDKTLR</sequence>
<dbReference type="RefSeq" id="WP_094636203.1">
    <property type="nucleotide sequence ID" value="NZ_CP062938.1"/>
</dbReference>
<evidence type="ECO:0000313" key="2">
    <source>
        <dbReference type="EMBL" id="OZG69168.1"/>
    </source>
</evidence>